<reference evidence="1 2" key="1">
    <citation type="journal article" date="2018" name="J. Microbiol.">
        <title>Aestuariibaculum marinum sp. nov., a marine bacterium isolated from seawater in South Korea.</title>
        <authorList>
            <person name="Choi J."/>
            <person name="Lee D."/>
            <person name="Jang J.H."/>
            <person name="Cha S."/>
            <person name="Seo T."/>
        </authorList>
    </citation>
    <scope>NUCLEOTIDE SEQUENCE [LARGE SCALE GENOMIC DNA]</scope>
    <source>
        <strain evidence="1 2">IP7</strain>
    </source>
</reference>
<organism evidence="1 2">
    <name type="scientific">Aestuariibaculum marinum</name>
    <dbReference type="NCBI Taxonomy" id="2683592"/>
    <lineage>
        <taxon>Bacteria</taxon>
        <taxon>Pseudomonadati</taxon>
        <taxon>Bacteroidota</taxon>
        <taxon>Flavobacteriia</taxon>
        <taxon>Flavobacteriales</taxon>
        <taxon>Flavobacteriaceae</taxon>
    </lineage>
</organism>
<sequence length="98" mass="11720">MKTILWLLKRDNFISEVVEELKFSEERKFRFDWAIPDLKIAIEYEGLFSGKSRHTTKSGFSRDTEKYNLAAIEGWIVLRYTAKTYKNLNRDLKKLLKK</sequence>
<accession>A0A8J6PSA9</accession>
<evidence type="ECO:0000313" key="1">
    <source>
        <dbReference type="EMBL" id="MBD0822623.1"/>
    </source>
</evidence>
<evidence type="ECO:0000313" key="2">
    <source>
        <dbReference type="Proteomes" id="UP000621516"/>
    </source>
</evidence>
<comment type="caution">
    <text evidence="1">The sequence shown here is derived from an EMBL/GenBank/DDBJ whole genome shotgun (WGS) entry which is preliminary data.</text>
</comment>
<proteinExistence type="predicted"/>
<dbReference type="Proteomes" id="UP000621516">
    <property type="component" value="Unassembled WGS sequence"/>
</dbReference>
<dbReference type="Gene3D" id="3.40.960.10">
    <property type="entry name" value="VSR Endonuclease"/>
    <property type="match status" value="1"/>
</dbReference>
<evidence type="ECO:0008006" key="3">
    <source>
        <dbReference type="Google" id="ProtNLM"/>
    </source>
</evidence>
<keyword evidence="2" id="KW-1185">Reference proteome</keyword>
<protein>
    <recommendedName>
        <fullName evidence="3">DUF559 domain-containing protein</fullName>
    </recommendedName>
</protein>
<gene>
    <name evidence="1" type="ORF">ICJ85_01195</name>
</gene>
<dbReference type="AlphaFoldDB" id="A0A8J6PSA9"/>
<name>A0A8J6PSA9_9FLAO</name>
<dbReference type="EMBL" id="JACVXD010000001">
    <property type="protein sequence ID" value="MBD0822623.1"/>
    <property type="molecule type" value="Genomic_DNA"/>
</dbReference>